<evidence type="ECO:0000256" key="3">
    <source>
        <dbReference type="ARBA" id="ARBA00023015"/>
    </source>
</evidence>
<keyword evidence="6" id="KW-1133">Transmembrane helix</keyword>
<dbReference type="InterPro" id="IPR009057">
    <property type="entry name" value="Homeodomain-like_sf"/>
</dbReference>
<keyword evidence="1" id="KW-0547">Nucleotide-binding</keyword>
<dbReference type="Gene3D" id="1.10.10.60">
    <property type="entry name" value="Homeodomain-like"/>
    <property type="match status" value="1"/>
</dbReference>
<dbReference type="SUPFAM" id="SSF52540">
    <property type="entry name" value="P-loop containing nucleoside triphosphate hydrolases"/>
    <property type="match status" value="1"/>
</dbReference>
<name>F0SJU6_RUBBR</name>
<proteinExistence type="predicted"/>
<dbReference type="InterPro" id="IPR058031">
    <property type="entry name" value="AAA_lid_NorR"/>
</dbReference>
<feature type="transmembrane region" description="Helical" evidence="6">
    <location>
        <begin position="498"/>
        <end position="520"/>
    </location>
</feature>
<feature type="transmembrane region" description="Helical" evidence="6">
    <location>
        <begin position="254"/>
        <end position="274"/>
    </location>
</feature>
<dbReference type="SUPFAM" id="SSF46689">
    <property type="entry name" value="Homeodomain-like"/>
    <property type="match status" value="1"/>
</dbReference>
<protein>
    <submittedName>
        <fullName evidence="8">Sigma54 specific transcriptional regulator, Fis family</fullName>
    </submittedName>
</protein>
<dbReference type="PANTHER" id="PTHR32071">
    <property type="entry name" value="TRANSCRIPTIONAL REGULATORY PROTEIN"/>
    <property type="match status" value="1"/>
</dbReference>
<dbReference type="InterPro" id="IPR025944">
    <property type="entry name" value="Sigma_54_int_dom_CS"/>
</dbReference>
<feature type="transmembrane region" description="Helical" evidence="6">
    <location>
        <begin position="464"/>
        <end position="486"/>
    </location>
</feature>
<feature type="transmembrane region" description="Helical" evidence="6">
    <location>
        <begin position="429"/>
        <end position="452"/>
    </location>
</feature>
<feature type="transmembrane region" description="Helical" evidence="6">
    <location>
        <begin position="532"/>
        <end position="550"/>
    </location>
</feature>
<dbReference type="InterPro" id="IPR025662">
    <property type="entry name" value="Sigma_54_int_dom_ATP-bd_1"/>
</dbReference>
<dbReference type="PANTHER" id="PTHR32071:SF122">
    <property type="entry name" value="SIGMA FACTOR"/>
    <property type="match status" value="1"/>
</dbReference>
<keyword evidence="6" id="KW-0472">Membrane</keyword>
<dbReference type="Pfam" id="PF02954">
    <property type="entry name" value="HTH_8"/>
    <property type="match status" value="1"/>
</dbReference>
<dbReference type="PRINTS" id="PR01590">
    <property type="entry name" value="HTHFIS"/>
</dbReference>
<feature type="compositionally biased region" description="Basic and acidic residues" evidence="5">
    <location>
        <begin position="1040"/>
        <end position="1057"/>
    </location>
</feature>
<keyword evidence="4" id="KW-0804">Transcription</keyword>
<feature type="transmembrane region" description="Helical" evidence="6">
    <location>
        <begin position="66"/>
        <end position="91"/>
    </location>
</feature>
<evidence type="ECO:0000256" key="4">
    <source>
        <dbReference type="ARBA" id="ARBA00023163"/>
    </source>
</evidence>
<evidence type="ECO:0000256" key="5">
    <source>
        <dbReference type="SAM" id="MobiDB-lite"/>
    </source>
</evidence>
<dbReference type="InterPro" id="IPR003593">
    <property type="entry name" value="AAA+_ATPase"/>
</dbReference>
<evidence type="ECO:0000256" key="1">
    <source>
        <dbReference type="ARBA" id="ARBA00022741"/>
    </source>
</evidence>
<dbReference type="FunFam" id="3.40.50.300:FF:000006">
    <property type="entry name" value="DNA-binding transcriptional regulator NtrC"/>
    <property type="match status" value="1"/>
</dbReference>
<dbReference type="InterPro" id="IPR002078">
    <property type="entry name" value="Sigma_54_int"/>
</dbReference>
<feature type="transmembrane region" description="Helical" evidence="6">
    <location>
        <begin position="311"/>
        <end position="333"/>
    </location>
</feature>
<organism evidence="8 9">
    <name type="scientific">Rubinisphaera brasiliensis (strain ATCC 49424 / DSM 5305 / JCM 21570 / IAM 15109 / NBRC 103401 / IFAM 1448)</name>
    <name type="common">Planctomyces brasiliensis</name>
    <dbReference type="NCBI Taxonomy" id="756272"/>
    <lineage>
        <taxon>Bacteria</taxon>
        <taxon>Pseudomonadati</taxon>
        <taxon>Planctomycetota</taxon>
        <taxon>Planctomycetia</taxon>
        <taxon>Planctomycetales</taxon>
        <taxon>Planctomycetaceae</taxon>
        <taxon>Rubinisphaera</taxon>
    </lineage>
</organism>
<dbReference type="PROSITE" id="PS50045">
    <property type="entry name" value="SIGMA54_INTERACT_4"/>
    <property type="match status" value="1"/>
</dbReference>
<evidence type="ECO:0000256" key="2">
    <source>
        <dbReference type="ARBA" id="ARBA00022840"/>
    </source>
</evidence>
<dbReference type="eggNOG" id="COG1114">
    <property type="taxonomic scope" value="Bacteria"/>
</dbReference>
<gene>
    <name evidence="8" type="ordered locus">Plabr_1014</name>
</gene>
<keyword evidence="6" id="KW-0812">Transmembrane</keyword>
<feature type="transmembrane region" description="Helical" evidence="6">
    <location>
        <begin position="397"/>
        <end position="417"/>
    </location>
</feature>
<dbReference type="EMBL" id="CP002546">
    <property type="protein sequence ID" value="ADY58635.1"/>
    <property type="molecule type" value="Genomic_DNA"/>
</dbReference>
<dbReference type="GO" id="GO:0006355">
    <property type="term" value="P:regulation of DNA-templated transcription"/>
    <property type="evidence" value="ECO:0007669"/>
    <property type="project" value="InterPro"/>
</dbReference>
<dbReference type="Gene3D" id="3.40.50.300">
    <property type="entry name" value="P-loop containing nucleotide triphosphate hydrolases"/>
    <property type="match status" value="1"/>
</dbReference>
<dbReference type="InterPro" id="IPR029016">
    <property type="entry name" value="GAF-like_dom_sf"/>
</dbReference>
<dbReference type="InterPro" id="IPR027417">
    <property type="entry name" value="P-loop_NTPase"/>
</dbReference>
<reference evidence="9" key="1">
    <citation type="submission" date="2011-02" db="EMBL/GenBank/DDBJ databases">
        <title>The complete genome of Planctomyces brasiliensis DSM 5305.</title>
        <authorList>
            <person name="Lucas S."/>
            <person name="Copeland A."/>
            <person name="Lapidus A."/>
            <person name="Bruce D."/>
            <person name="Goodwin L."/>
            <person name="Pitluck S."/>
            <person name="Kyrpides N."/>
            <person name="Mavromatis K."/>
            <person name="Pagani I."/>
            <person name="Ivanova N."/>
            <person name="Ovchinnikova G."/>
            <person name="Lu M."/>
            <person name="Detter J.C."/>
            <person name="Han C."/>
            <person name="Land M."/>
            <person name="Hauser L."/>
            <person name="Markowitz V."/>
            <person name="Cheng J.-F."/>
            <person name="Hugenholtz P."/>
            <person name="Woyke T."/>
            <person name="Wu D."/>
            <person name="Tindall B."/>
            <person name="Pomrenke H.G."/>
            <person name="Brambilla E."/>
            <person name="Klenk H.-P."/>
            <person name="Eisen J.A."/>
        </authorList>
    </citation>
    <scope>NUCLEOTIDE SEQUENCE [LARGE SCALE GENOMIC DNA]</scope>
    <source>
        <strain evidence="9">ATCC 49424 / DSM 5305 / JCM 21570 / NBRC 103401 / IFAM 1448</strain>
    </source>
</reference>
<dbReference type="eggNOG" id="COG3829">
    <property type="taxonomic scope" value="Bacteria"/>
</dbReference>
<dbReference type="CDD" id="cd00009">
    <property type="entry name" value="AAA"/>
    <property type="match status" value="1"/>
</dbReference>
<sequence>MNPNIHPKFTVRRFRQGWFGASENVSKLQSALVSALPAPQNEVVFSASAHRRNRQKRGRMKIREQTSVRVVAGAASILLSLYCGAVLFYVATSADLGLRCLLTNDQIDQAGVQVRRVSDRWVASSDDDLPASFGPMPEPGDVLTLIGDREIVSFADFTSALSDLRFALGASPAYDSRVEEGTDPRDVDRYQMLPPVIDYYSYRSRKAAEDGDDVESESRNVQHGRYVRVQYQREGEEEPLKAWLRIQTLPALEVLLSIVWCLLEFGIFAVAALALFHRPADRSTRLFFALCFVTLPTFVGGYHWWVIASNLFLVIPFVFCAVLIPVVTLHFFLNYPAEHSLSRRYGMALLPVLYAPAVLMLGALYLLIGTLYAIPVADSLTTYQTLLLVWMRFAVDVYIAVSLGYFAASVACMFVNYRRCQQGVERKQMQWILGAAVLATPLVFYAAYLAYADRVGLALGRGRIPMIVVSLLFLAAYGIGILRYRLMLLDQMVSRHTLYVLMNQAVTLGYSLLIAVVSLLTVLRGMSVPEQLLPLTIMLTVVILAIGWLRDNVQQMLDRRFFREKYRLDRAMQQMNLVVAKVADVRSLADHMLRSCREVLQVRFAALYLRDGRSQNFDLVCAVAGRGLPAQITLDADCEELLEQSGSFQRSFGTVKGRPVRLQDLHRQMNSQLMHGFDVDGQLSGVVVLGVKTSNNPFTAEDTTFVSAIGQMTGVALQCVRVQQNVSRLDGILQEKVRKIEAQDRQIAILRNRLVQQETPTDVTERPAEAEFDVGRIRGSSPALRSVLDSAKKVARSESSVLIRGESGTGKELLATALHKNSPRGGGPLVSVNCAALSPALLESELFGHVKGAFTGAYRDSVGRFQMADQGTLFLDEIGDVSPDVQVKLLRVLQERKFEPVGSRESVSVDVRLIAATHQNLEQLMREGKFREDLYYRLNVITLRLPPLRERKEDIFELALDFLSEAARSSGKQMRDIDDLAVRALLNYNWPGNIRELHNAIHRAVVLAETDCLLLENLPVEVQQAEPLEFAAVPPGRLPADSRAKARSANDDTEKTSVRATVPADDADERLQLSRALDACDGNKAKAARLLGMPRSTFYSKLKKHKLS</sequence>
<dbReference type="AlphaFoldDB" id="F0SJU6"/>
<evidence type="ECO:0000313" key="9">
    <source>
        <dbReference type="Proteomes" id="UP000006860"/>
    </source>
</evidence>
<dbReference type="STRING" id="756272.Plabr_1014"/>
<dbReference type="Gene3D" id="1.10.8.60">
    <property type="match status" value="1"/>
</dbReference>
<dbReference type="Proteomes" id="UP000006860">
    <property type="component" value="Chromosome"/>
</dbReference>
<feature type="region of interest" description="Disordered" evidence="5">
    <location>
        <begin position="1034"/>
        <end position="1065"/>
    </location>
</feature>
<dbReference type="Pfam" id="PF00158">
    <property type="entry name" value="Sigma54_activat"/>
    <property type="match status" value="1"/>
</dbReference>
<keyword evidence="2" id="KW-0067">ATP-binding</keyword>
<dbReference type="HOGENOM" id="CLU_282115_0_0_0"/>
<feature type="domain" description="Sigma-54 factor interaction" evidence="7">
    <location>
        <begin position="777"/>
        <end position="1006"/>
    </location>
</feature>
<dbReference type="SMART" id="SM00382">
    <property type="entry name" value="AAA"/>
    <property type="match status" value="1"/>
</dbReference>
<keyword evidence="3" id="KW-0805">Transcription regulation</keyword>
<feature type="transmembrane region" description="Helical" evidence="6">
    <location>
        <begin position="286"/>
        <end position="305"/>
    </location>
</feature>
<dbReference type="GO" id="GO:0005524">
    <property type="term" value="F:ATP binding"/>
    <property type="evidence" value="ECO:0007669"/>
    <property type="project" value="UniProtKB-KW"/>
</dbReference>
<dbReference type="KEGG" id="pbs:Plabr_1014"/>
<keyword evidence="9" id="KW-1185">Reference proteome</keyword>
<dbReference type="PROSITE" id="PS00675">
    <property type="entry name" value="SIGMA54_INTERACT_1"/>
    <property type="match status" value="1"/>
</dbReference>
<dbReference type="PROSITE" id="PS00688">
    <property type="entry name" value="SIGMA54_INTERACT_3"/>
    <property type="match status" value="1"/>
</dbReference>
<accession>F0SJU6</accession>
<evidence type="ECO:0000256" key="6">
    <source>
        <dbReference type="SAM" id="Phobius"/>
    </source>
</evidence>
<evidence type="ECO:0000259" key="7">
    <source>
        <dbReference type="PROSITE" id="PS50045"/>
    </source>
</evidence>
<dbReference type="Gene3D" id="3.30.450.40">
    <property type="match status" value="1"/>
</dbReference>
<dbReference type="GO" id="GO:0043565">
    <property type="term" value="F:sequence-specific DNA binding"/>
    <property type="evidence" value="ECO:0007669"/>
    <property type="project" value="InterPro"/>
</dbReference>
<dbReference type="Pfam" id="PF25601">
    <property type="entry name" value="AAA_lid_14"/>
    <property type="match status" value="1"/>
</dbReference>
<dbReference type="InterPro" id="IPR002197">
    <property type="entry name" value="HTH_Fis"/>
</dbReference>
<feature type="transmembrane region" description="Helical" evidence="6">
    <location>
        <begin position="353"/>
        <end position="377"/>
    </location>
</feature>
<evidence type="ECO:0000313" key="8">
    <source>
        <dbReference type="EMBL" id="ADY58635.1"/>
    </source>
</evidence>
<dbReference type="SUPFAM" id="SSF55781">
    <property type="entry name" value="GAF domain-like"/>
    <property type="match status" value="1"/>
</dbReference>